<evidence type="ECO:0000256" key="2">
    <source>
        <dbReference type="ARBA" id="ARBA00022475"/>
    </source>
</evidence>
<dbReference type="PANTHER" id="PTHR30250:SF11">
    <property type="entry name" value="O-ANTIGEN TRANSPORTER-RELATED"/>
    <property type="match status" value="1"/>
</dbReference>
<dbReference type="EMBL" id="AMFJ01021653">
    <property type="protein sequence ID" value="EKD66024.1"/>
    <property type="molecule type" value="Genomic_DNA"/>
</dbReference>
<dbReference type="Pfam" id="PF01943">
    <property type="entry name" value="Polysacc_synt"/>
    <property type="match status" value="1"/>
</dbReference>
<keyword evidence="4 6" id="KW-1133">Transmembrane helix</keyword>
<feature type="transmembrane region" description="Helical" evidence="6">
    <location>
        <begin position="391"/>
        <end position="409"/>
    </location>
</feature>
<name>K2BUV6_9BACT</name>
<feature type="transmembrane region" description="Helical" evidence="6">
    <location>
        <begin position="316"/>
        <end position="340"/>
    </location>
</feature>
<feature type="transmembrane region" description="Helical" evidence="6">
    <location>
        <begin position="360"/>
        <end position="379"/>
    </location>
</feature>
<feature type="transmembrane region" description="Helical" evidence="6">
    <location>
        <begin position="470"/>
        <end position="494"/>
    </location>
</feature>
<reference evidence="7" key="1">
    <citation type="journal article" date="2012" name="Science">
        <title>Fermentation, hydrogen, and sulfur metabolism in multiple uncultivated bacterial phyla.</title>
        <authorList>
            <person name="Wrighton K.C."/>
            <person name="Thomas B.C."/>
            <person name="Sharon I."/>
            <person name="Miller C.S."/>
            <person name="Castelle C.J."/>
            <person name="VerBerkmoes N.C."/>
            <person name="Wilkins M.J."/>
            <person name="Hettich R.L."/>
            <person name="Lipton M.S."/>
            <person name="Williams K.H."/>
            <person name="Long P.E."/>
            <person name="Banfield J.F."/>
        </authorList>
    </citation>
    <scope>NUCLEOTIDE SEQUENCE [LARGE SCALE GENOMIC DNA]</scope>
</reference>
<feature type="transmembrane region" description="Helical" evidence="6">
    <location>
        <begin position="187"/>
        <end position="210"/>
    </location>
</feature>
<sequence length="497" mass="58295">MATKKVYFNTIAQLAGKFSTAFISIFLIKILTNYLSLDDYGLYSKIYNYLSIFAVIADMGLFTITIREISANRENKDIVRKIIWNMMTIRLSLGFLIIFLAVGIAFFLPWYNSSLALWSIFITSFFVFFWLMNSAILSLLQAYLKTEFSFISTTVWKIANFLLILFVVFILYPKWAIMWNSHLQFSAFLWIMFAGVFGNIVMTLLIYFYSRKVEKINFSFHLPQIKSLVKMSIPYGLAMFLNVIYFKIDVIILSIMEPRNIADTSIALYSVPMKIVEVWMLFGWLFLQSMLPLFTNAIKKKDNIEMKMLVSKSYKLLLAFWIAIIGFSLVNWREILSLIASREYLDHSKYLYNSLDSYNVVIFIFLFYFISSIFTYILIASWEQGRLLKINFYLTILNIVLNIILIPRFSFVGSSVATLISQVFLVASTYFVSRHIFRFNFMPGYTFKILFLWVLASLVNFLIISHFSLWVFLSLIISFVIFWAIYFPGFYLSYKKI</sequence>
<keyword evidence="3 6" id="KW-0812">Transmembrane</keyword>
<accession>K2BUV6</accession>
<dbReference type="AlphaFoldDB" id="K2BUV6"/>
<dbReference type="InterPro" id="IPR050833">
    <property type="entry name" value="Poly_Biosynth_Transport"/>
</dbReference>
<keyword evidence="5 6" id="KW-0472">Membrane</keyword>
<feature type="transmembrane region" description="Helical" evidence="6">
    <location>
        <begin position="276"/>
        <end position="295"/>
    </location>
</feature>
<feature type="transmembrane region" description="Helical" evidence="6">
    <location>
        <begin position="445"/>
        <end position="464"/>
    </location>
</feature>
<dbReference type="PANTHER" id="PTHR30250">
    <property type="entry name" value="PST FAMILY PREDICTED COLANIC ACID TRANSPORTER"/>
    <property type="match status" value="1"/>
</dbReference>
<gene>
    <name evidence="7" type="ORF">ACD_49C00067G0010</name>
</gene>
<dbReference type="GO" id="GO:0005886">
    <property type="term" value="C:plasma membrane"/>
    <property type="evidence" value="ECO:0007669"/>
    <property type="project" value="UniProtKB-SubCell"/>
</dbReference>
<feature type="transmembrane region" description="Helical" evidence="6">
    <location>
        <begin position="155"/>
        <end position="175"/>
    </location>
</feature>
<organism evidence="7">
    <name type="scientific">uncultured bacterium</name>
    <name type="common">gcode 4</name>
    <dbReference type="NCBI Taxonomy" id="1234023"/>
    <lineage>
        <taxon>Bacteria</taxon>
        <taxon>environmental samples</taxon>
    </lineage>
</organism>
<proteinExistence type="predicted"/>
<keyword evidence="2" id="KW-1003">Cell membrane</keyword>
<dbReference type="InterPro" id="IPR002797">
    <property type="entry name" value="Polysacc_synth"/>
</dbReference>
<evidence type="ECO:0000256" key="4">
    <source>
        <dbReference type="ARBA" id="ARBA00022989"/>
    </source>
</evidence>
<comment type="subcellular location">
    <subcellularLocation>
        <location evidence="1">Cell membrane</location>
        <topology evidence="1">Multi-pass membrane protein</topology>
    </subcellularLocation>
</comment>
<evidence type="ECO:0000256" key="1">
    <source>
        <dbReference type="ARBA" id="ARBA00004651"/>
    </source>
</evidence>
<feature type="transmembrane region" description="Helical" evidence="6">
    <location>
        <begin position="117"/>
        <end position="143"/>
    </location>
</feature>
<evidence type="ECO:0000256" key="3">
    <source>
        <dbReference type="ARBA" id="ARBA00022692"/>
    </source>
</evidence>
<comment type="caution">
    <text evidence="7">The sequence shown here is derived from an EMBL/GenBank/DDBJ whole genome shotgun (WGS) entry which is preliminary data.</text>
</comment>
<evidence type="ECO:0000313" key="7">
    <source>
        <dbReference type="EMBL" id="EKD66024.1"/>
    </source>
</evidence>
<feature type="transmembrane region" description="Helical" evidence="6">
    <location>
        <begin position="415"/>
        <end position="433"/>
    </location>
</feature>
<protein>
    <submittedName>
        <fullName evidence="7">Polysaccharide biosynthesis protein</fullName>
    </submittedName>
</protein>
<evidence type="ECO:0000256" key="5">
    <source>
        <dbReference type="ARBA" id="ARBA00023136"/>
    </source>
</evidence>
<feature type="transmembrane region" description="Helical" evidence="6">
    <location>
        <begin position="231"/>
        <end position="256"/>
    </location>
</feature>
<feature type="transmembrane region" description="Helical" evidence="6">
    <location>
        <begin position="12"/>
        <end position="34"/>
    </location>
</feature>
<evidence type="ECO:0000256" key="6">
    <source>
        <dbReference type="SAM" id="Phobius"/>
    </source>
</evidence>
<feature type="transmembrane region" description="Helical" evidence="6">
    <location>
        <begin position="87"/>
        <end position="111"/>
    </location>
</feature>
<feature type="transmembrane region" description="Helical" evidence="6">
    <location>
        <begin position="46"/>
        <end position="66"/>
    </location>
</feature>